<evidence type="ECO:0000256" key="1">
    <source>
        <dbReference type="SAM" id="MobiDB-lite"/>
    </source>
</evidence>
<evidence type="ECO:0000313" key="2">
    <source>
        <dbReference type="EMBL" id="EEF22762.1"/>
    </source>
</evidence>
<dbReference type="InParanoid" id="B9TN02"/>
<evidence type="ECO:0000313" key="3">
    <source>
        <dbReference type="Proteomes" id="UP000008311"/>
    </source>
</evidence>
<organism evidence="2 3">
    <name type="scientific">Ricinus communis</name>
    <name type="common">Castor bean</name>
    <dbReference type="NCBI Taxonomy" id="3988"/>
    <lineage>
        <taxon>Eukaryota</taxon>
        <taxon>Viridiplantae</taxon>
        <taxon>Streptophyta</taxon>
        <taxon>Embryophyta</taxon>
        <taxon>Tracheophyta</taxon>
        <taxon>Spermatophyta</taxon>
        <taxon>Magnoliopsida</taxon>
        <taxon>eudicotyledons</taxon>
        <taxon>Gunneridae</taxon>
        <taxon>Pentapetalae</taxon>
        <taxon>rosids</taxon>
        <taxon>fabids</taxon>
        <taxon>Malpighiales</taxon>
        <taxon>Euphorbiaceae</taxon>
        <taxon>Acalyphoideae</taxon>
        <taxon>Acalypheae</taxon>
        <taxon>Ricinus</taxon>
    </lineage>
</organism>
<gene>
    <name evidence="2" type="ORF">RCOM_1960010</name>
</gene>
<feature type="compositionally biased region" description="Basic residues" evidence="1">
    <location>
        <begin position="35"/>
        <end position="44"/>
    </location>
</feature>
<keyword evidence="3" id="KW-1185">Reference proteome</keyword>
<dbReference type="EMBL" id="EQ990756">
    <property type="protein sequence ID" value="EEF22762.1"/>
    <property type="molecule type" value="Genomic_DNA"/>
</dbReference>
<accession>B9TN02</accession>
<dbReference type="Proteomes" id="UP000008311">
    <property type="component" value="Unassembled WGS sequence"/>
</dbReference>
<reference evidence="3" key="1">
    <citation type="journal article" date="2010" name="Nat. Biotechnol.">
        <title>Draft genome sequence of the oilseed species Ricinus communis.</title>
        <authorList>
            <person name="Chan A.P."/>
            <person name="Crabtree J."/>
            <person name="Zhao Q."/>
            <person name="Lorenzi H."/>
            <person name="Orvis J."/>
            <person name="Puiu D."/>
            <person name="Melake-Berhan A."/>
            <person name="Jones K.M."/>
            <person name="Redman J."/>
            <person name="Chen G."/>
            <person name="Cahoon E.B."/>
            <person name="Gedil M."/>
            <person name="Stanke M."/>
            <person name="Haas B.J."/>
            <person name="Wortman J.R."/>
            <person name="Fraser-Liggett C.M."/>
            <person name="Ravel J."/>
            <person name="Rabinowicz P.D."/>
        </authorList>
    </citation>
    <scope>NUCLEOTIDE SEQUENCE [LARGE SCALE GENOMIC DNA]</scope>
    <source>
        <strain evidence="3">cv. Hale</strain>
    </source>
</reference>
<sequence>RGCAGAGGALLWHRQYLQRTGLFHRPAHLSPPGPGRRRPAHRRHGGEGGPGRVRAHLAQQRRSDHPHRCRRRGVPEQPARVEIPQPAGPEPAHAAGAGRDAPICRPAHHAGVGAAAGLAERLWQPCLAPGGAAGVAADAVSLAGAHAAHGHALDHGLCAADGGAGHFLAGLVPAPPPSGREDGVPRRLAPRRRRAGAAHCRAHRPTDGGKPGAGSPLRETAADRVAAAHHPE</sequence>
<feature type="region of interest" description="Disordered" evidence="1">
    <location>
        <begin position="24"/>
        <end position="100"/>
    </location>
</feature>
<protein>
    <submittedName>
        <fullName evidence="2">Uncharacterized protein</fullName>
    </submittedName>
</protein>
<feature type="non-terminal residue" evidence="2">
    <location>
        <position position="1"/>
    </location>
</feature>
<proteinExistence type="predicted"/>
<feature type="region of interest" description="Disordered" evidence="1">
    <location>
        <begin position="173"/>
        <end position="232"/>
    </location>
</feature>
<name>B9TN02_RICCO</name>
<feature type="compositionally biased region" description="Basic residues" evidence="1">
    <location>
        <begin position="188"/>
        <end position="203"/>
    </location>
</feature>
<dbReference type="AlphaFoldDB" id="B9TN02"/>